<organism evidence="3 4">
    <name type="scientific">Rhodocytophaga rosea</name>
    <dbReference type="NCBI Taxonomy" id="2704465"/>
    <lineage>
        <taxon>Bacteria</taxon>
        <taxon>Pseudomonadati</taxon>
        <taxon>Bacteroidota</taxon>
        <taxon>Cytophagia</taxon>
        <taxon>Cytophagales</taxon>
        <taxon>Rhodocytophagaceae</taxon>
        <taxon>Rhodocytophaga</taxon>
    </lineage>
</organism>
<dbReference type="InterPro" id="IPR036249">
    <property type="entry name" value="Thioredoxin-like_sf"/>
</dbReference>
<evidence type="ECO:0000313" key="3">
    <source>
        <dbReference type="EMBL" id="QHT72166.1"/>
    </source>
</evidence>
<dbReference type="GO" id="GO:0016209">
    <property type="term" value="F:antioxidant activity"/>
    <property type="evidence" value="ECO:0007669"/>
    <property type="project" value="InterPro"/>
</dbReference>
<dbReference type="PANTHER" id="PTHR42852">
    <property type="entry name" value="THIOL:DISULFIDE INTERCHANGE PROTEIN DSBE"/>
    <property type="match status" value="1"/>
</dbReference>
<dbReference type="PANTHER" id="PTHR42852:SF17">
    <property type="entry name" value="THIOREDOXIN-LIKE PROTEIN HI_1115"/>
    <property type="match status" value="1"/>
</dbReference>
<evidence type="ECO:0000256" key="1">
    <source>
        <dbReference type="ARBA" id="ARBA00023284"/>
    </source>
</evidence>
<dbReference type="PROSITE" id="PS00194">
    <property type="entry name" value="THIOREDOXIN_1"/>
    <property type="match status" value="1"/>
</dbReference>
<evidence type="ECO:0000313" key="4">
    <source>
        <dbReference type="Proteomes" id="UP000480178"/>
    </source>
</evidence>
<accession>A0A6C0GVY8</accession>
<name>A0A6C0GVY8_9BACT</name>
<feature type="domain" description="Thioredoxin" evidence="2">
    <location>
        <begin position="227"/>
        <end position="312"/>
    </location>
</feature>
<dbReference type="KEGG" id="rhoz:GXP67_25590"/>
<gene>
    <name evidence="3" type="ORF">GXP67_25590</name>
</gene>
<dbReference type="Gene3D" id="3.40.30.10">
    <property type="entry name" value="Glutaredoxin"/>
    <property type="match status" value="1"/>
</dbReference>
<dbReference type="EMBL" id="CP048222">
    <property type="protein sequence ID" value="QHT72166.1"/>
    <property type="molecule type" value="Genomic_DNA"/>
</dbReference>
<dbReference type="InterPro" id="IPR000866">
    <property type="entry name" value="AhpC/TSA"/>
</dbReference>
<dbReference type="Pfam" id="PF00578">
    <property type="entry name" value="AhpC-TSA"/>
    <property type="match status" value="1"/>
</dbReference>
<dbReference type="Proteomes" id="UP000480178">
    <property type="component" value="Chromosome"/>
</dbReference>
<dbReference type="InterPro" id="IPR013766">
    <property type="entry name" value="Thioredoxin_domain"/>
</dbReference>
<dbReference type="AlphaFoldDB" id="A0A6C0GVY8"/>
<evidence type="ECO:0000259" key="2">
    <source>
        <dbReference type="PROSITE" id="PS51352"/>
    </source>
</evidence>
<dbReference type="CDD" id="cd02966">
    <property type="entry name" value="TlpA_like_family"/>
    <property type="match status" value="1"/>
</dbReference>
<proteinExistence type="predicted"/>
<protein>
    <submittedName>
        <fullName evidence="3">TlpA family protein disulfide reductase</fullName>
    </submittedName>
</protein>
<keyword evidence="1" id="KW-0676">Redox-active center</keyword>
<keyword evidence="4" id="KW-1185">Reference proteome</keyword>
<dbReference type="PROSITE" id="PS51352">
    <property type="entry name" value="THIOREDOXIN_2"/>
    <property type="match status" value="1"/>
</dbReference>
<reference evidence="3 4" key="1">
    <citation type="submission" date="2020-01" db="EMBL/GenBank/DDBJ databases">
        <authorList>
            <person name="Kim M.K."/>
        </authorList>
    </citation>
    <scope>NUCLEOTIDE SEQUENCE [LARGE SCALE GENOMIC DNA]</scope>
    <source>
        <strain evidence="3 4">172606-1</strain>
    </source>
</reference>
<dbReference type="InterPro" id="IPR017937">
    <property type="entry name" value="Thioredoxin_CS"/>
</dbReference>
<dbReference type="SUPFAM" id="SSF52833">
    <property type="entry name" value="Thioredoxin-like"/>
    <property type="match status" value="1"/>
</dbReference>
<dbReference type="GO" id="GO:0016491">
    <property type="term" value="F:oxidoreductase activity"/>
    <property type="evidence" value="ECO:0007669"/>
    <property type="project" value="InterPro"/>
</dbReference>
<dbReference type="InterPro" id="IPR050553">
    <property type="entry name" value="Thioredoxin_ResA/DsbE_sf"/>
</dbReference>
<sequence length="312" mass="36235">MQDTSQVILQALEPIVLWINIQENENNPAELSRLVKEFVNTQLNTDEWYENRTARYSLLIYLIIQPKPELASQAHSLLTQTIKGLQTQLKEYVLPGEAVHNQKRAWYRYVYAYSNFLQGDKYKRKGNMGEAEIYYRTAAEYSPDAIDKTAKPGYEYDISFLGTAAYSDGFKEHYLAFLETSFNTDEALKVLTALALSDATHLTRLKDFYNGHFASQESFDIYWKKQLKALPIAPVFTMKQLNTVDFSLESQKGKWVLLDFWGTWCEPCMKEMPQMQAFYREISIKHSDKIALLTIACQDTETKVKTYLNKNR</sequence>